<dbReference type="PANTHER" id="PTHR42834:SF1">
    <property type="entry name" value="ENDONUCLEASE_EXONUCLEASE_PHOSPHATASE FAMILY PROTEIN (AFU_ORTHOLOGUE AFUA_3G09210)"/>
    <property type="match status" value="1"/>
</dbReference>
<dbReference type="Pfam" id="PF18962">
    <property type="entry name" value="Por_Secre_tail"/>
    <property type="match status" value="1"/>
</dbReference>
<dbReference type="InterPro" id="IPR005135">
    <property type="entry name" value="Endo/exonuclease/phosphatase"/>
</dbReference>
<evidence type="ECO:0000313" key="6">
    <source>
        <dbReference type="Proteomes" id="UP001262889"/>
    </source>
</evidence>
<evidence type="ECO:0000259" key="3">
    <source>
        <dbReference type="Pfam" id="PF18942"/>
    </source>
</evidence>
<keyword evidence="1" id="KW-0732">Signal</keyword>
<feature type="domain" description="Secretion system C-terminal sorting" evidence="4">
    <location>
        <begin position="1049"/>
        <end position="1117"/>
    </location>
</feature>
<dbReference type="RefSeq" id="WP_311536304.1">
    <property type="nucleotide sequence ID" value="NZ_JAVRHQ010000031.1"/>
</dbReference>
<dbReference type="NCBIfam" id="TIGR04183">
    <property type="entry name" value="Por_Secre_tail"/>
    <property type="match status" value="1"/>
</dbReference>
<dbReference type="InterPro" id="IPR043744">
    <property type="entry name" value="DUF5689"/>
</dbReference>
<feature type="domain" description="DUF5689" evidence="3">
    <location>
        <begin position="351"/>
        <end position="524"/>
    </location>
</feature>
<organism evidence="5 6">
    <name type="scientific">Autumnicola tepida</name>
    <dbReference type="NCBI Taxonomy" id="3075595"/>
    <lineage>
        <taxon>Bacteria</taxon>
        <taxon>Pseudomonadati</taxon>
        <taxon>Bacteroidota</taxon>
        <taxon>Flavobacteriia</taxon>
        <taxon>Flavobacteriales</taxon>
        <taxon>Flavobacteriaceae</taxon>
        <taxon>Autumnicola</taxon>
    </lineage>
</organism>
<feature type="non-terminal residue" evidence="5">
    <location>
        <position position="1"/>
    </location>
</feature>
<dbReference type="SUPFAM" id="SSF56219">
    <property type="entry name" value="DNase I-like"/>
    <property type="match status" value="1"/>
</dbReference>
<dbReference type="Pfam" id="PF13573">
    <property type="entry name" value="SprB"/>
    <property type="match status" value="1"/>
</dbReference>
<dbReference type="InterPro" id="IPR026444">
    <property type="entry name" value="Secre_tail"/>
</dbReference>
<protein>
    <submittedName>
        <fullName evidence="5">DUF5689 domain-containing protein</fullName>
    </submittedName>
</protein>
<dbReference type="Proteomes" id="UP001262889">
    <property type="component" value="Unassembled WGS sequence"/>
</dbReference>
<dbReference type="InterPro" id="IPR025667">
    <property type="entry name" value="SprB_repeat"/>
</dbReference>
<dbReference type="Pfam" id="PF18942">
    <property type="entry name" value="DUF5689"/>
    <property type="match status" value="1"/>
</dbReference>
<accession>A0ABU3CEB2</accession>
<gene>
    <name evidence="5" type="ORF">RM553_17750</name>
</gene>
<feature type="domain" description="Endonuclease/exonuclease/phosphatase" evidence="2">
    <location>
        <begin position="549"/>
        <end position="830"/>
    </location>
</feature>
<dbReference type="Gene3D" id="3.60.10.10">
    <property type="entry name" value="Endonuclease/exonuclease/phosphatase"/>
    <property type="match status" value="1"/>
</dbReference>
<dbReference type="PANTHER" id="PTHR42834">
    <property type="entry name" value="ENDONUCLEASE/EXONUCLEASE/PHOSPHATASE FAMILY PROTEIN (AFU_ORTHOLOGUE AFUA_3G09210)"/>
    <property type="match status" value="1"/>
</dbReference>
<dbReference type="InterPro" id="IPR036691">
    <property type="entry name" value="Endo/exonu/phosph_ase_sf"/>
</dbReference>
<keyword evidence="6" id="KW-1185">Reference proteome</keyword>
<name>A0ABU3CEB2_9FLAO</name>
<evidence type="ECO:0000256" key="1">
    <source>
        <dbReference type="ARBA" id="ARBA00022729"/>
    </source>
</evidence>
<reference evidence="5 6" key="1">
    <citation type="submission" date="2023-09" db="EMBL/GenBank/DDBJ databases">
        <authorList>
            <person name="Rey-Velasco X."/>
        </authorList>
    </citation>
    <scope>NUCLEOTIDE SEQUENCE [LARGE SCALE GENOMIC DNA]</scope>
    <source>
        <strain evidence="5 6">F363</strain>
    </source>
</reference>
<dbReference type="Gene3D" id="2.60.40.740">
    <property type="match status" value="2"/>
</dbReference>
<comment type="caution">
    <text evidence="5">The sequence shown here is derived from an EMBL/GenBank/DDBJ whole genome shotgun (WGS) entry which is preliminary data.</text>
</comment>
<dbReference type="EMBL" id="JAVRHQ010000031">
    <property type="protein sequence ID" value="MDT0644689.1"/>
    <property type="molecule type" value="Genomic_DNA"/>
</dbReference>
<proteinExistence type="predicted"/>
<dbReference type="CDD" id="cd00146">
    <property type="entry name" value="PKD"/>
    <property type="match status" value="1"/>
</dbReference>
<dbReference type="Pfam" id="PF03372">
    <property type="entry name" value="Exo_endo_phos"/>
    <property type="match status" value="1"/>
</dbReference>
<evidence type="ECO:0000259" key="2">
    <source>
        <dbReference type="Pfam" id="PF03372"/>
    </source>
</evidence>
<evidence type="ECO:0000259" key="4">
    <source>
        <dbReference type="Pfam" id="PF18962"/>
    </source>
</evidence>
<sequence>IVFINELHYDNESSDAGEGVELAGTAGTNLDGYSLILYNGSSSQLKPYETVNLSGTFADQQNGYGTLDFAVEGIQNGPDGLVLLNPEGDVIQFLSYEGTFTPVEGPAAGMESTDIGVEEGSNTPAGYSLQLTGEGSYYSDFTWAPEAVNTFGQVNNGQTFISPEPVLFINELHYDNASTDTNEGVEIAGTAGTDLSGYSIVLYNGSSSQLKDYGTQSLSGVIPNLDNGFGTLAFLIDGLQNGSPDGLALVDPEGNVLQFLSYEGTFIPVEGPAAGMESIDIGVEETNSTLAGYSLQLEGTGTNYEDFTWQEAIASTFGAVNTNQSFGSGPVEPEPEPEPGITEPIDIAAARATSIGTKVIVEGTLTVSDQLGNTAYIQDETGGIAIFGDLVTEEGLYNIGDSLRVTGVRAVYNELIQISDVESVEYLGVAENPIEPVSISLAEMENYRGQLVQISDMLFPEPGQLFFGNANYQVSDESGSGELRIDGDVEGLVGKTQPESCAEVVGVVGRYNDINQLLPRNEADLPCAEEFNPTYPGSDISRDLTLDAATWNIEWYGDEANSPAAGSENSDEVQKEAVKEILLGLDADVIAVEEISDEVLFDEMISEMPGYDYVLSDATSYPDSPGGQKVGFVFKTETVSINSTRAMFTSLHPFYDGSDAGLLVDYPAEVDRFYASGRLPFLMNADVTLNGATSNINFIALHARANSSSGPLNRYEMRKYDVEVLKDSLDAHYADKNVMILGDYNDDVDETVADVSTSVSSYVEYVNDAEDYTVLTAILSEQGYRSYAFNNDVIDHITVTDELDDNYIDGSARVHYEFYSSDYTYTASDHFPVSVRLQLKPLSASVEGQGNICNDAETGTLTANVEGGIAPYTFKWSNGETSQTITGLSEGTYSVVVEDALGSSATAEFTIEAYDAIVVEMIEDQTYYLGYDGELVKLEPENISGGSGKYTYLWSNGETTRAIEVTPEETITYTLEVTDENGCTASGSVTVNVEDVSCGNNKWHEKVQVCFRGKSLCIAKAAVPTFLRRGASLGSCNEAPVVIKEVKAFPNPTRGAVNLEIISAKNEKVSVEVYNLFGRRVLKDNLKLSEGKNIHHMDLSRQFRGIYVVIIQGSDFKTDPLKIIKI</sequence>
<evidence type="ECO:0000313" key="5">
    <source>
        <dbReference type="EMBL" id="MDT0644689.1"/>
    </source>
</evidence>